<dbReference type="Pfam" id="PF09407">
    <property type="entry name" value="AbiEi_1"/>
    <property type="match status" value="1"/>
</dbReference>
<name>A0A4T2C184_9MICO</name>
<dbReference type="Proteomes" id="UP000306192">
    <property type="component" value="Unassembled WGS sequence"/>
</dbReference>
<keyword evidence="4" id="KW-1185">Reference proteome</keyword>
<dbReference type="AlphaFoldDB" id="A0A4T2C184"/>
<evidence type="ECO:0000313" key="3">
    <source>
        <dbReference type="EMBL" id="TIH37680.1"/>
    </source>
</evidence>
<reference evidence="3 4" key="1">
    <citation type="journal article" date="2019" name="Microorganisms">
        <title>Systematic Affiliation and Genome Analysis of Subtercola vilae DB165(T) with Particular Emphasis on Cold Adaptation of an Isolate from a High-Altitude Cold Volcano Lake.</title>
        <authorList>
            <person name="Villalobos A.S."/>
            <person name="Wiese J."/>
            <person name="Imhoff J.F."/>
            <person name="Dorador C."/>
            <person name="Keller A."/>
            <person name="Hentschel U."/>
        </authorList>
    </citation>
    <scope>NUCLEOTIDE SEQUENCE [LARGE SCALE GENOMIC DNA]</scope>
    <source>
        <strain evidence="3 4">DB165</strain>
    </source>
</reference>
<dbReference type="EMBL" id="QYRT01000011">
    <property type="protein sequence ID" value="TIH37680.1"/>
    <property type="molecule type" value="Genomic_DNA"/>
</dbReference>
<dbReference type="InterPro" id="IPR018547">
    <property type="entry name" value="AbiEi_C"/>
</dbReference>
<evidence type="ECO:0000313" key="4">
    <source>
        <dbReference type="Proteomes" id="UP000306192"/>
    </source>
</evidence>
<evidence type="ECO:0000259" key="2">
    <source>
        <dbReference type="Pfam" id="PF09407"/>
    </source>
</evidence>
<gene>
    <name evidence="3" type="ORF">D4765_07785</name>
</gene>
<proteinExistence type="predicted"/>
<evidence type="ECO:0000256" key="1">
    <source>
        <dbReference type="SAM" id="MobiDB-lite"/>
    </source>
</evidence>
<protein>
    <recommendedName>
        <fullName evidence="2">AbiEi antitoxin C-terminal domain-containing protein</fullName>
    </recommendedName>
</protein>
<sequence length="271" mass="28600">MSSVVAVSSSLYSSRSLSRSSSSSSSSSFARSSSSLGLASAFSVAELSALRLDGEVFAVDEEYASVAEPETVLLRAQAALRSTPRWGILERRSALWLYGALGRAPTPHQVCVEAQSSRRASSSHDFEIREVVLGAGDVVLVGGVAVTSLIRTVIDIARTAQTFESTTVAALAALLVTSGVSFDDIASRLRPARGLPHKLVALHRLRRVFDLIEAEEPEAQEPEAEATGRLSPADAVDVVDGVDAPHRVQYAVEVGGVTHFEDEPADGQAVA</sequence>
<feature type="domain" description="AbiEi antitoxin C-terminal" evidence="2">
    <location>
        <begin position="92"/>
        <end position="190"/>
    </location>
</feature>
<comment type="caution">
    <text evidence="3">The sequence shown here is derived from an EMBL/GenBank/DDBJ whole genome shotgun (WGS) entry which is preliminary data.</text>
</comment>
<feature type="region of interest" description="Disordered" evidence="1">
    <location>
        <begin position="1"/>
        <end position="29"/>
    </location>
</feature>
<organism evidence="3 4">
    <name type="scientific">Subtercola vilae</name>
    <dbReference type="NCBI Taxonomy" id="2056433"/>
    <lineage>
        <taxon>Bacteria</taxon>
        <taxon>Bacillati</taxon>
        <taxon>Actinomycetota</taxon>
        <taxon>Actinomycetes</taxon>
        <taxon>Micrococcales</taxon>
        <taxon>Microbacteriaceae</taxon>
        <taxon>Subtercola</taxon>
    </lineage>
</organism>
<accession>A0A4T2C184</accession>